<comment type="caution">
    <text evidence="1">The sequence shown here is derived from an EMBL/GenBank/DDBJ whole genome shotgun (WGS) entry which is preliminary data.</text>
</comment>
<protein>
    <submittedName>
        <fullName evidence="1">Uncharacterized protein</fullName>
    </submittedName>
</protein>
<proteinExistence type="predicted"/>
<dbReference type="AlphaFoldDB" id="X0YC22"/>
<dbReference type="EMBL" id="BARS01051160">
    <property type="protein sequence ID" value="GAG53405.1"/>
    <property type="molecule type" value="Genomic_DNA"/>
</dbReference>
<reference evidence="1" key="1">
    <citation type="journal article" date="2014" name="Front. Microbiol.">
        <title>High frequency of phylogenetically diverse reductive dehalogenase-homologous genes in deep subseafloor sedimentary metagenomes.</title>
        <authorList>
            <person name="Kawai M."/>
            <person name="Futagami T."/>
            <person name="Toyoda A."/>
            <person name="Takaki Y."/>
            <person name="Nishi S."/>
            <person name="Hori S."/>
            <person name="Arai W."/>
            <person name="Tsubouchi T."/>
            <person name="Morono Y."/>
            <person name="Uchiyama I."/>
            <person name="Ito T."/>
            <person name="Fujiyama A."/>
            <person name="Inagaki F."/>
            <person name="Takami H."/>
        </authorList>
    </citation>
    <scope>NUCLEOTIDE SEQUENCE</scope>
    <source>
        <strain evidence="1">Expedition CK06-06</strain>
    </source>
</reference>
<gene>
    <name evidence="1" type="ORF">S01H1_76252</name>
</gene>
<organism evidence="1">
    <name type="scientific">marine sediment metagenome</name>
    <dbReference type="NCBI Taxonomy" id="412755"/>
    <lineage>
        <taxon>unclassified sequences</taxon>
        <taxon>metagenomes</taxon>
        <taxon>ecological metagenomes</taxon>
    </lineage>
</organism>
<evidence type="ECO:0000313" key="1">
    <source>
        <dbReference type="EMBL" id="GAG53405.1"/>
    </source>
</evidence>
<name>X0YC22_9ZZZZ</name>
<sequence length="95" mass="10861">SNLFYGFFGAIVFHGIYSYSDWYKVLIPRHVQSLVVAKNLVIEKITFVTHLLEMKQELEEGQTSPRSYPLSAHYSISKIGDQGSTQDKGLHRNMV</sequence>
<feature type="non-terminal residue" evidence="1">
    <location>
        <position position="1"/>
    </location>
</feature>
<accession>X0YC22</accession>